<dbReference type="InterPro" id="IPR018060">
    <property type="entry name" value="HTH_AraC"/>
</dbReference>
<feature type="transmembrane region" description="Helical" evidence="4">
    <location>
        <begin position="132"/>
        <end position="151"/>
    </location>
</feature>
<name>A0A975IT02_9CAUL</name>
<dbReference type="EMBL" id="CP073078">
    <property type="protein sequence ID" value="QUD86268.1"/>
    <property type="molecule type" value="Genomic_DNA"/>
</dbReference>
<dbReference type="Gene3D" id="1.10.10.60">
    <property type="entry name" value="Homeodomain-like"/>
    <property type="match status" value="1"/>
</dbReference>
<dbReference type="PRINTS" id="PR00032">
    <property type="entry name" value="HTHARAC"/>
</dbReference>
<evidence type="ECO:0000313" key="6">
    <source>
        <dbReference type="EMBL" id="QUD86268.1"/>
    </source>
</evidence>
<feature type="transmembrane region" description="Helical" evidence="4">
    <location>
        <begin position="163"/>
        <end position="183"/>
    </location>
</feature>
<dbReference type="InterPro" id="IPR009057">
    <property type="entry name" value="Homeodomain-like_sf"/>
</dbReference>
<dbReference type="SMART" id="SM00342">
    <property type="entry name" value="HTH_ARAC"/>
    <property type="match status" value="1"/>
</dbReference>
<feature type="transmembrane region" description="Helical" evidence="4">
    <location>
        <begin position="99"/>
        <end position="120"/>
    </location>
</feature>
<dbReference type="InterPro" id="IPR020449">
    <property type="entry name" value="Tscrpt_reg_AraC-type_HTH"/>
</dbReference>
<evidence type="ECO:0000259" key="5">
    <source>
        <dbReference type="PROSITE" id="PS01124"/>
    </source>
</evidence>
<feature type="transmembrane region" description="Helical" evidence="4">
    <location>
        <begin position="42"/>
        <end position="60"/>
    </location>
</feature>
<evidence type="ECO:0000256" key="3">
    <source>
        <dbReference type="ARBA" id="ARBA00023163"/>
    </source>
</evidence>
<keyword evidence="1" id="KW-0805">Transcription regulation</keyword>
<keyword evidence="7" id="KW-1185">Reference proteome</keyword>
<feature type="domain" description="HTH araC/xylS-type" evidence="5">
    <location>
        <begin position="253"/>
        <end position="355"/>
    </location>
</feature>
<keyword evidence="4" id="KW-0812">Transmembrane</keyword>
<gene>
    <name evidence="6" type="ORF">KCG34_14295</name>
</gene>
<sequence>MASAAPTLVLDLALRGAVCALLLLIAAVLLRDYGRERTARLGALFALGGAAHAIASAAGFRPELGWWAPPLIALSNVNNPILWLLALSLFDDGFRLRTWHGAVCGVVLAASLIGCLWLWPSRSPLGPLLDTALTWNALGFSLLAAAQTLASWRADLVEQRRRLRVVVVAGSALYTGLTAIARLSSGHGAGGATGSLVGAAGLAVVSGAVAYSLLRTGEVAELFGARMAVSEPAPAAPSASLDPADLAHVAALEQAMAHDRAYRREGLTIGQLATMQGLPEYRLRRLINQGLGHRNFNAFLNRYRIADAKAALSDPSQAEVPILTIALDAGFNSLGPFNRAFKAETGVTPTEYRRAHGGGLADFEIGERDFKLGANSPA</sequence>
<keyword evidence="3" id="KW-0804">Transcription</keyword>
<dbReference type="PROSITE" id="PS01124">
    <property type="entry name" value="HTH_ARAC_FAMILY_2"/>
    <property type="match status" value="1"/>
</dbReference>
<evidence type="ECO:0000313" key="7">
    <source>
        <dbReference type="Proteomes" id="UP000676409"/>
    </source>
</evidence>
<proteinExistence type="predicted"/>
<feature type="transmembrane region" description="Helical" evidence="4">
    <location>
        <begin position="195"/>
        <end position="214"/>
    </location>
</feature>
<evidence type="ECO:0000256" key="4">
    <source>
        <dbReference type="SAM" id="Phobius"/>
    </source>
</evidence>
<dbReference type="RefSeq" id="WP_211936320.1">
    <property type="nucleotide sequence ID" value="NZ_CP073078.1"/>
</dbReference>
<dbReference type="GO" id="GO:0003700">
    <property type="term" value="F:DNA-binding transcription factor activity"/>
    <property type="evidence" value="ECO:0007669"/>
    <property type="project" value="InterPro"/>
</dbReference>
<feature type="transmembrane region" description="Helical" evidence="4">
    <location>
        <begin position="66"/>
        <end position="87"/>
    </location>
</feature>
<dbReference type="PANTHER" id="PTHR43280">
    <property type="entry name" value="ARAC-FAMILY TRANSCRIPTIONAL REGULATOR"/>
    <property type="match status" value="1"/>
</dbReference>
<keyword evidence="2" id="KW-0238">DNA-binding</keyword>
<dbReference type="KEGG" id="caul:KCG34_14295"/>
<reference evidence="6" key="1">
    <citation type="submission" date="2021-04" db="EMBL/GenBank/DDBJ databases">
        <title>The complete genome sequence of Caulobacter sp. S6.</title>
        <authorList>
            <person name="Tang Y."/>
            <person name="Ouyang W."/>
            <person name="Liu Q."/>
            <person name="Huang B."/>
            <person name="Guo Z."/>
            <person name="Lei P."/>
        </authorList>
    </citation>
    <scope>NUCLEOTIDE SEQUENCE</scope>
    <source>
        <strain evidence="6">S6</strain>
    </source>
</reference>
<dbReference type="PIRSF" id="PIRSF031684">
    <property type="entry name" value="Txn_reg_031684_prd"/>
    <property type="match status" value="1"/>
</dbReference>
<dbReference type="PANTHER" id="PTHR43280:SF29">
    <property type="entry name" value="ARAC-FAMILY TRANSCRIPTIONAL REGULATOR"/>
    <property type="match status" value="1"/>
</dbReference>
<dbReference type="InterPro" id="IPR018062">
    <property type="entry name" value="HTH_AraC-typ_CS"/>
</dbReference>
<feature type="transmembrane region" description="Helical" evidence="4">
    <location>
        <begin position="12"/>
        <end position="30"/>
    </location>
</feature>
<evidence type="ECO:0000256" key="2">
    <source>
        <dbReference type="ARBA" id="ARBA00023125"/>
    </source>
</evidence>
<protein>
    <submittedName>
        <fullName evidence="6">Helix-turn-helix transcriptional regulator</fullName>
    </submittedName>
</protein>
<dbReference type="Proteomes" id="UP000676409">
    <property type="component" value="Chromosome"/>
</dbReference>
<keyword evidence="4" id="KW-0472">Membrane</keyword>
<evidence type="ECO:0000256" key="1">
    <source>
        <dbReference type="ARBA" id="ARBA00023015"/>
    </source>
</evidence>
<dbReference type="AlphaFoldDB" id="A0A975IT02"/>
<dbReference type="PROSITE" id="PS00041">
    <property type="entry name" value="HTH_ARAC_FAMILY_1"/>
    <property type="match status" value="1"/>
</dbReference>
<dbReference type="GO" id="GO:0043565">
    <property type="term" value="F:sequence-specific DNA binding"/>
    <property type="evidence" value="ECO:0007669"/>
    <property type="project" value="InterPro"/>
</dbReference>
<dbReference type="InterPro" id="IPR016981">
    <property type="entry name" value="Tscrpt_reg_031684_prd"/>
</dbReference>
<organism evidence="6 7">
    <name type="scientific">Phenylobacterium montanum</name>
    <dbReference type="NCBI Taxonomy" id="2823693"/>
    <lineage>
        <taxon>Bacteria</taxon>
        <taxon>Pseudomonadati</taxon>
        <taxon>Pseudomonadota</taxon>
        <taxon>Alphaproteobacteria</taxon>
        <taxon>Caulobacterales</taxon>
        <taxon>Caulobacteraceae</taxon>
        <taxon>Phenylobacterium</taxon>
    </lineage>
</organism>
<dbReference type="SUPFAM" id="SSF46689">
    <property type="entry name" value="Homeodomain-like"/>
    <property type="match status" value="1"/>
</dbReference>
<keyword evidence="4" id="KW-1133">Transmembrane helix</keyword>
<dbReference type="Pfam" id="PF12833">
    <property type="entry name" value="HTH_18"/>
    <property type="match status" value="1"/>
</dbReference>
<accession>A0A975IT02</accession>